<sequence length="20" mass="2298">MSSYNSLLHYYFGSCSLLLV</sequence>
<dbReference type="AlphaFoldDB" id="A0A2P2QKF7"/>
<organism evidence="1">
    <name type="scientific">Rhizophora mucronata</name>
    <name type="common">Asiatic mangrove</name>
    <dbReference type="NCBI Taxonomy" id="61149"/>
    <lineage>
        <taxon>Eukaryota</taxon>
        <taxon>Viridiplantae</taxon>
        <taxon>Streptophyta</taxon>
        <taxon>Embryophyta</taxon>
        <taxon>Tracheophyta</taxon>
        <taxon>Spermatophyta</taxon>
        <taxon>Magnoliopsida</taxon>
        <taxon>eudicotyledons</taxon>
        <taxon>Gunneridae</taxon>
        <taxon>Pentapetalae</taxon>
        <taxon>rosids</taxon>
        <taxon>fabids</taxon>
        <taxon>Malpighiales</taxon>
        <taxon>Rhizophoraceae</taxon>
        <taxon>Rhizophora</taxon>
    </lineage>
</organism>
<protein>
    <submittedName>
        <fullName evidence="1">Uncharacterized protein</fullName>
    </submittedName>
</protein>
<accession>A0A2P2QKF7</accession>
<reference evidence="1" key="1">
    <citation type="submission" date="2018-02" db="EMBL/GenBank/DDBJ databases">
        <title>Rhizophora mucronata_Transcriptome.</title>
        <authorList>
            <person name="Meera S.P."/>
            <person name="Sreeshan A."/>
            <person name="Augustine A."/>
        </authorList>
    </citation>
    <scope>NUCLEOTIDE SEQUENCE</scope>
    <source>
        <tissue evidence="1">Leaf</tissue>
    </source>
</reference>
<name>A0A2P2QKF7_RHIMU</name>
<dbReference type="EMBL" id="GGEC01086992">
    <property type="protein sequence ID" value="MBX67476.1"/>
    <property type="molecule type" value="Transcribed_RNA"/>
</dbReference>
<proteinExistence type="predicted"/>
<evidence type="ECO:0000313" key="1">
    <source>
        <dbReference type="EMBL" id="MBX67476.1"/>
    </source>
</evidence>